<dbReference type="InterPro" id="IPR006439">
    <property type="entry name" value="HAD-SF_hydro_IA"/>
</dbReference>
<dbReference type="NCBIfam" id="TIGR01549">
    <property type="entry name" value="HAD-SF-IA-v1"/>
    <property type="match status" value="1"/>
</dbReference>
<name>A0A7C9PIF5_9BURK</name>
<dbReference type="Proteomes" id="UP000484255">
    <property type="component" value="Unassembled WGS sequence"/>
</dbReference>
<dbReference type="SUPFAM" id="SSF56784">
    <property type="entry name" value="HAD-like"/>
    <property type="match status" value="1"/>
</dbReference>
<dbReference type="EMBL" id="JAAGOH010000013">
    <property type="protein sequence ID" value="NDY91972.1"/>
    <property type="molecule type" value="Genomic_DNA"/>
</dbReference>
<proteinExistence type="predicted"/>
<dbReference type="Gene3D" id="1.20.120.1600">
    <property type="match status" value="1"/>
</dbReference>
<dbReference type="Gene3D" id="3.40.50.1000">
    <property type="entry name" value="HAD superfamily/HAD-like"/>
    <property type="match status" value="1"/>
</dbReference>
<dbReference type="PANTHER" id="PTHR46470">
    <property type="entry name" value="N-ACYLNEURAMINATE-9-PHOSPHATASE"/>
    <property type="match status" value="1"/>
</dbReference>
<dbReference type="SFLD" id="SFLDS00003">
    <property type="entry name" value="Haloacid_Dehalogenase"/>
    <property type="match status" value="1"/>
</dbReference>
<dbReference type="GO" id="GO:0016787">
    <property type="term" value="F:hydrolase activity"/>
    <property type="evidence" value="ECO:0007669"/>
    <property type="project" value="UniProtKB-KW"/>
</dbReference>
<evidence type="ECO:0000313" key="5">
    <source>
        <dbReference type="Proteomes" id="UP000484255"/>
    </source>
</evidence>
<dbReference type="RefSeq" id="WP_163457821.1">
    <property type="nucleotide sequence ID" value="NZ_JAAGOH010000013.1"/>
</dbReference>
<comment type="cofactor">
    <cofactor evidence="1">
        <name>Mg(2+)</name>
        <dbReference type="ChEBI" id="CHEBI:18420"/>
    </cofactor>
</comment>
<evidence type="ECO:0000256" key="3">
    <source>
        <dbReference type="ARBA" id="ARBA00022842"/>
    </source>
</evidence>
<dbReference type="PRINTS" id="PR00413">
    <property type="entry name" value="HADHALOGNASE"/>
</dbReference>
<keyword evidence="2 4" id="KW-0378">Hydrolase</keyword>
<dbReference type="SFLD" id="SFLDG01129">
    <property type="entry name" value="C1.5:_HAD__Beta-PGM__Phosphata"/>
    <property type="match status" value="1"/>
</dbReference>
<dbReference type="AlphaFoldDB" id="A0A7C9PIF5"/>
<protein>
    <submittedName>
        <fullName evidence="4">HAD family hydrolase</fullName>
    </submittedName>
</protein>
<comment type="caution">
    <text evidence="4">The sequence shown here is derived from an EMBL/GenBank/DDBJ whole genome shotgun (WGS) entry which is preliminary data.</text>
</comment>
<evidence type="ECO:0000256" key="2">
    <source>
        <dbReference type="ARBA" id="ARBA00022801"/>
    </source>
</evidence>
<accession>A0A7C9PIF5</accession>
<dbReference type="PANTHER" id="PTHR46470:SF4">
    <property type="entry name" value="5-AMINO-6-(5-PHOSPHO-D-RIBITYLAMINO)URACIL PHOSPHATASE YIGB"/>
    <property type="match status" value="1"/>
</dbReference>
<gene>
    <name evidence="4" type="ORF">G3A44_12320</name>
</gene>
<evidence type="ECO:0000256" key="1">
    <source>
        <dbReference type="ARBA" id="ARBA00001946"/>
    </source>
</evidence>
<dbReference type="NCBIfam" id="TIGR01509">
    <property type="entry name" value="HAD-SF-IA-v3"/>
    <property type="match status" value="1"/>
</dbReference>
<keyword evidence="5" id="KW-1185">Reference proteome</keyword>
<reference evidence="4 5" key="1">
    <citation type="submission" date="2020-02" db="EMBL/GenBank/DDBJ databases">
        <title>Ideonella bacterium strain TBM-1.</title>
        <authorList>
            <person name="Chen W.-M."/>
        </authorList>
    </citation>
    <scope>NUCLEOTIDE SEQUENCE [LARGE SCALE GENOMIC DNA]</scope>
    <source>
        <strain evidence="4 5">TBM-1</strain>
    </source>
</reference>
<dbReference type="Pfam" id="PF00702">
    <property type="entry name" value="Hydrolase"/>
    <property type="match status" value="1"/>
</dbReference>
<organism evidence="4 5">
    <name type="scientific">Ideonella livida</name>
    <dbReference type="NCBI Taxonomy" id="2707176"/>
    <lineage>
        <taxon>Bacteria</taxon>
        <taxon>Pseudomonadati</taxon>
        <taxon>Pseudomonadota</taxon>
        <taxon>Betaproteobacteria</taxon>
        <taxon>Burkholderiales</taxon>
        <taxon>Sphaerotilaceae</taxon>
        <taxon>Ideonella</taxon>
    </lineage>
</organism>
<sequence length="240" mass="25804">MSALAGLRAVRALTLDLDDTLWPVWPAIDRAEVVLHDWLRTHAPATAAAFDGPPALRAVREQVGRDHPEHAHDLSWLRLESIRRALARAGDDPALAAPAFALFMDHRQRVDLYPDVPAALAALSARFPILALTNGNADLVRIGLGAHFVGSLGARDFGVGKPDPRFFAAACTRLGCAPQEVLHIGDDWRLDVEGARAAGLFTAWVRRPGHPDRPSDAAPADLEMGTLEALVQALDAVRAA</sequence>
<dbReference type="InterPro" id="IPR036412">
    <property type="entry name" value="HAD-like_sf"/>
</dbReference>
<keyword evidence="3" id="KW-0460">Magnesium</keyword>
<evidence type="ECO:0000313" key="4">
    <source>
        <dbReference type="EMBL" id="NDY91972.1"/>
    </source>
</evidence>
<dbReference type="InterPro" id="IPR051400">
    <property type="entry name" value="HAD-like_hydrolase"/>
</dbReference>
<dbReference type="GO" id="GO:0009231">
    <property type="term" value="P:riboflavin biosynthetic process"/>
    <property type="evidence" value="ECO:0007669"/>
    <property type="project" value="TreeGrafter"/>
</dbReference>
<dbReference type="InterPro" id="IPR023214">
    <property type="entry name" value="HAD_sf"/>
</dbReference>